<dbReference type="Pfam" id="PF01370">
    <property type="entry name" value="Epimerase"/>
    <property type="match status" value="1"/>
</dbReference>
<evidence type="ECO:0000256" key="1">
    <source>
        <dbReference type="ARBA" id="ARBA00007637"/>
    </source>
</evidence>
<dbReference type="InterPro" id="IPR036291">
    <property type="entry name" value="NAD(P)-bd_dom_sf"/>
</dbReference>
<dbReference type="InterPro" id="IPR001509">
    <property type="entry name" value="Epimerase_deHydtase"/>
</dbReference>
<dbReference type="Gene3D" id="3.40.50.720">
    <property type="entry name" value="NAD(P)-binding Rossmann-like Domain"/>
    <property type="match status" value="1"/>
</dbReference>
<dbReference type="SUPFAM" id="SSF51735">
    <property type="entry name" value="NAD(P)-binding Rossmann-fold domains"/>
    <property type="match status" value="1"/>
</dbReference>
<dbReference type="Proteomes" id="UP000184310">
    <property type="component" value="Unassembled WGS sequence"/>
</dbReference>
<proteinExistence type="inferred from homology"/>
<dbReference type="OrthoDB" id="9789543at2"/>
<dbReference type="RefSeq" id="WP_072986395.1">
    <property type="nucleotide sequence ID" value="NZ_FQZB01000008.1"/>
</dbReference>
<protein>
    <submittedName>
        <fullName evidence="3">Nucleoside-diphosphate-sugar epimerase</fullName>
    </submittedName>
</protein>
<sequence>MNIVITGATGFIGTALCQELINNGHNVTSIIRPNSSKKGKLPKEVNIVELPLDKLDKMSGNYDIFYHLAWNGASGADRNNFDIQNSNIKYTAEAIRLAKRCGCQKFIGAGSQAEYGVVHGLCNEDTTVPNPFMMYGAAKLASYHIGKILSEQLGITFIWPRIYSVYGVGENEETLLSYVIKTLKKGGAPELSACQNMWDFIYITDCVKALRLLGEKDETVGLYNISVGEPRLLKSFVEEVKNIVRTDGELRFCAKTIDLNKTFWLEPDVSKLKNIGFQHEIEFSDGIDKMLKNSN</sequence>
<reference evidence="3 4" key="1">
    <citation type="submission" date="2016-11" db="EMBL/GenBank/DDBJ databases">
        <authorList>
            <person name="Jaros S."/>
            <person name="Januszkiewicz K."/>
            <person name="Wedrychowicz H."/>
        </authorList>
    </citation>
    <scope>NUCLEOTIDE SEQUENCE [LARGE SCALE GENOMIC DNA]</scope>
    <source>
        <strain evidence="3 4">DSM 21758</strain>
    </source>
</reference>
<evidence type="ECO:0000259" key="2">
    <source>
        <dbReference type="Pfam" id="PF01370"/>
    </source>
</evidence>
<dbReference type="STRING" id="1121302.SAMN02745163_01854"/>
<comment type="similarity">
    <text evidence="1">Belongs to the NAD(P)-dependent epimerase/dehydratase family.</text>
</comment>
<evidence type="ECO:0000313" key="4">
    <source>
        <dbReference type="Proteomes" id="UP000184310"/>
    </source>
</evidence>
<gene>
    <name evidence="3" type="ORF">SAMN02745163_01854</name>
</gene>
<accession>A0A1M6IY61</accession>
<dbReference type="PANTHER" id="PTHR43000">
    <property type="entry name" value="DTDP-D-GLUCOSE 4,6-DEHYDRATASE-RELATED"/>
    <property type="match status" value="1"/>
</dbReference>
<name>A0A1M6IY61_9CLOT</name>
<evidence type="ECO:0000313" key="3">
    <source>
        <dbReference type="EMBL" id="SHJ39356.1"/>
    </source>
</evidence>
<feature type="domain" description="NAD-dependent epimerase/dehydratase" evidence="2">
    <location>
        <begin position="3"/>
        <end position="225"/>
    </location>
</feature>
<keyword evidence="4" id="KW-1185">Reference proteome</keyword>
<dbReference type="AlphaFoldDB" id="A0A1M6IY61"/>
<dbReference type="EMBL" id="FQZB01000008">
    <property type="protein sequence ID" value="SHJ39356.1"/>
    <property type="molecule type" value="Genomic_DNA"/>
</dbReference>
<organism evidence="3 4">
    <name type="scientific">Clostridium cavendishii DSM 21758</name>
    <dbReference type="NCBI Taxonomy" id="1121302"/>
    <lineage>
        <taxon>Bacteria</taxon>
        <taxon>Bacillati</taxon>
        <taxon>Bacillota</taxon>
        <taxon>Clostridia</taxon>
        <taxon>Eubacteriales</taxon>
        <taxon>Clostridiaceae</taxon>
        <taxon>Clostridium</taxon>
    </lineage>
</organism>
<dbReference type="CDD" id="cd08946">
    <property type="entry name" value="SDR_e"/>
    <property type="match status" value="1"/>
</dbReference>